<feature type="transmembrane region" description="Helical" evidence="1">
    <location>
        <begin position="149"/>
        <end position="174"/>
    </location>
</feature>
<name>A0A5E4PVW1_9NEOP</name>
<evidence type="ECO:0000313" key="2">
    <source>
        <dbReference type="EMBL" id="VVC89068.1"/>
    </source>
</evidence>
<keyword evidence="1" id="KW-0472">Membrane</keyword>
<gene>
    <name evidence="2" type="ORF">LSINAPIS_LOCUS2284</name>
</gene>
<keyword evidence="3" id="KW-1185">Reference proteome</keyword>
<sequence length="298" mass="33946">MRASHHKVLINIKYHARWFHQIISSKRRYFIFIITLQCVSIKIKQMLAPQKKCNKMMLRLNNFLYVFNLRQGTILIAVHQIALSSFFLIVLLVGISHLGEMLQLLHNDMKDEEERRGFYGVGYGDHVKFHESDVISTNNQLRFIKAQRLASFTVVFLYTSTILTTIYLICSISLLHGAVKYKRQYILPWIMAACIAVVLLLTVIILGDGYPCIIKLFGGHNMYHFGCALFILTFIYAICAVSSFAIETGSGHCRTTHSQTNSDERGERLLLLDHAAHSSLLSAAQLNKLSHGTLTHFV</sequence>
<evidence type="ECO:0000313" key="3">
    <source>
        <dbReference type="Proteomes" id="UP000324832"/>
    </source>
</evidence>
<keyword evidence="1" id="KW-0812">Transmembrane</keyword>
<feature type="transmembrane region" description="Helical" evidence="1">
    <location>
        <begin position="186"/>
        <end position="210"/>
    </location>
</feature>
<keyword evidence="1" id="KW-1133">Transmembrane helix</keyword>
<feature type="transmembrane region" description="Helical" evidence="1">
    <location>
        <begin position="74"/>
        <end position="95"/>
    </location>
</feature>
<dbReference type="OrthoDB" id="8197395at2759"/>
<dbReference type="EMBL" id="FZQP02000448">
    <property type="protein sequence ID" value="VVC89068.1"/>
    <property type="molecule type" value="Genomic_DNA"/>
</dbReference>
<proteinExistence type="predicted"/>
<dbReference type="Proteomes" id="UP000324832">
    <property type="component" value="Unassembled WGS sequence"/>
</dbReference>
<feature type="transmembrane region" description="Helical" evidence="1">
    <location>
        <begin position="222"/>
        <end position="246"/>
    </location>
</feature>
<protein>
    <submittedName>
        <fullName evidence="2">Uncharacterized protein</fullName>
    </submittedName>
</protein>
<organism evidence="2 3">
    <name type="scientific">Leptidea sinapis</name>
    <dbReference type="NCBI Taxonomy" id="189913"/>
    <lineage>
        <taxon>Eukaryota</taxon>
        <taxon>Metazoa</taxon>
        <taxon>Ecdysozoa</taxon>
        <taxon>Arthropoda</taxon>
        <taxon>Hexapoda</taxon>
        <taxon>Insecta</taxon>
        <taxon>Pterygota</taxon>
        <taxon>Neoptera</taxon>
        <taxon>Endopterygota</taxon>
        <taxon>Lepidoptera</taxon>
        <taxon>Glossata</taxon>
        <taxon>Ditrysia</taxon>
        <taxon>Papilionoidea</taxon>
        <taxon>Pieridae</taxon>
        <taxon>Dismorphiinae</taxon>
        <taxon>Leptidea</taxon>
    </lineage>
</organism>
<accession>A0A5E4PVW1</accession>
<reference evidence="2 3" key="1">
    <citation type="submission" date="2017-07" db="EMBL/GenBank/DDBJ databases">
        <authorList>
            <person name="Talla V."/>
            <person name="Backstrom N."/>
        </authorList>
    </citation>
    <scope>NUCLEOTIDE SEQUENCE [LARGE SCALE GENOMIC DNA]</scope>
</reference>
<dbReference type="AlphaFoldDB" id="A0A5E4PVW1"/>
<evidence type="ECO:0000256" key="1">
    <source>
        <dbReference type="SAM" id="Phobius"/>
    </source>
</evidence>